<sequence>MALLRLLHLPSCPTNFFCFHQNLSSASPQPATHRPPTLNATLSFPSLSFKLPFKSQRFNLFEFQVPFSAQAQPITQNSENAEKDNQEEEEEEEDDEGEEEELSKTRILAQNVPWTSTVDDLRPLFEKYGTVVDIELSMYNKTRNRGLAFVTMASHEEALAAFRNLESYDYQGRVLKLNWAKPKKIKPATPPKPKTLPIHNLFVANLHFAARAKDLKEFFNANNGNVVSAEIIFEDNPRRSAGYGFVSFNTKEEAEAALVGFKGKEFMGRPIRVARSRRFLRPQTKADVQSDIATANSNSLEN</sequence>
<keyword evidence="1 2" id="KW-0694">RNA-binding</keyword>
<dbReference type="Gene3D" id="3.30.70.330">
    <property type="match status" value="2"/>
</dbReference>
<dbReference type="PANTHER" id="PTHR48025">
    <property type="entry name" value="OS02G0815200 PROTEIN"/>
    <property type="match status" value="1"/>
</dbReference>
<dbReference type="GO" id="GO:1901259">
    <property type="term" value="P:chloroplast rRNA processing"/>
    <property type="evidence" value="ECO:0007669"/>
    <property type="project" value="TreeGrafter"/>
</dbReference>
<organism evidence="5 6">
    <name type="scientific">Coffea canephora</name>
    <name type="common">Robusta coffee</name>
    <dbReference type="NCBI Taxonomy" id="49390"/>
    <lineage>
        <taxon>Eukaryota</taxon>
        <taxon>Viridiplantae</taxon>
        <taxon>Streptophyta</taxon>
        <taxon>Embryophyta</taxon>
        <taxon>Tracheophyta</taxon>
        <taxon>Spermatophyta</taxon>
        <taxon>Magnoliopsida</taxon>
        <taxon>eudicotyledons</taxon>
        <taxon>Gunneridae</taxon>
        <taxon>Pentapetalae</taxon>
        <taxon>asterids</taxon>
        <taxon>lamiids</taxon>
        <taxon>Gentianales</taxon>
        <taxon>Rubiaceae</taxon>
        <taxon>Ixoroideae</taxon>
        <taxon>Gardenieae complex</taxon>
        <taxon>Bertiereae - Coffeeae clade</taxon>
        <taxon>Coffeeae</taxon>
        <taxon>Coffea</taxon>
    </lineage>
</organism>
<dbReference type="Proteomes" id="UP000295252">
    <property type="component" value="Unassembled WGS sequence"/>
</dbReference>
<dbReference type="InterPro" id="IPR012677">
    <property type="entry name" value="Nucleotide-bd_a/b_plait_sf"/>
</dbReference>
<accession>A0A068VJH2</accession>
<dbReference type="STRING" id="49390.A0A068VJH2"/>
<feature type="domain" description="RRM" evidence="4">
    <location>
        <begin position="105"/>
        <end position="182"/>
    </location>
</feature>
<feature type="region of interest" description="Disordered" evidence="3">
    <location>
        <begin position="72"/>
        <end position="106"/>
    </location>
</feature>
<gene>
    <name evidence="5" type="ORF">GSCOC_T00007435001</name>
</gene>
<evidence type="ECO:0000256" key="3">
    <source>
        <dbReference type="SAM" id="MobiDB-lite"/>
    </source>
</evidence>
<evidence type="ECO:0000256" key="2">
    <source>
        <dbReference type="PROSITE-ProRule" id="PRU00176"/>
    </source>
</evidence>
<name>A0A068VJH2_COFCA</name>
<reference evidence="6" key="1">
    <citation type="journal article" date="2014" name="Science">
        <title>The coffee genome provides insight into the convergent evolution of caffeine biosynthesis.</title>
        <authorList>
            <person name="Denoeud F."/>
            <person name="Carretero-Paulet L."/>
            <person name="Dereeper A."/>
            <person name="Droc G."/>
            <person name="Guyot R."/>
            <person name="Pietrella M."/>
            <person name="Zheng C."/>
            <person name="Alberti A."/>
            <person name="Anthony F."/>
            <person name="Aprea G."/>
            <person name="Aury J.M."/>
            <person name="Bento P."/>
            <person name="Bernard M."/>
            <person name="Bocs S."/>
            <person name="Campa C."/>
            <person name="Cenci A."/>
            <person name="Combes M.C."/>
            <person name="Crouzillat D."/>
            <person name="Da Silva C."/>
            <person name="Daddiego L."/>
            <person name="De Bellis F."/>
            <person name="Dussert S."/>
            <person name="Garsmeur O."/>
            <person name="Gayraud T."/>
            <person name="Guignon V."/>
            <person name="Jahn K."/>
            <person name="Jamilloux V."/>
            <person name="Joet T."/>
            <person name="Labadie K."/>
            <person name="Lan T."/>
            <person name="Leclercq J."/>
            <person name="Lepelley M."/>
            <person name="Leroy T."/>
            <person name="Li L.T."/>
            <person name="Librado P."/>
            <person name="Lopez L."/>
            <person name="Munoz A."/>
            <person name="Noel B."/>
            <person name="Pallavicini A."/>
            <person name="Perrotta G."/>
            <person name="Poncet V."/>
            <person name="Pot D."/>
            <person name="Priyono X."/>
            <person name="Rigoreau M."/>
            <person name="Rouard M."/>
            <person name="Rozas J."/>
            <person name="Tranchant-Dubreuil C."/>
            <person name="VanBuren R."/>
            <person name="Zhang Q."/>
            <person name="Andrade A.C."/>
            <person name="Argout X."/>
            <person name="Bertrand B."/>
            <person name="de Kochko A."/>
            <person name="Graziosi G."/>
            <person name="Henry R.J."/>
            <person name="Jayarama X."/>
            <person name="Ming R."/>
            <person name="Nagai C."/>
            <person name="Rounsley S."/>
            <person name="Sankoff D."/>
            <person name="Giuliano G."/>
            <person name="Albert V.A."/>
            <person name="Wincker P."/>
            <person name="Lashermes P."/>
        </authorList>
    </citation>
    <scope>NUCLEOTIDE SEQUENCE [LARGE SCALE GENOMIC DNA]</scope>
    <source>
        <strain evidence="6">cv. DH200-94</strain>
    </source>
</reference>
<dbReference type="GO" id="GO:0009535">
    <property type="term" value="C:chloroplast thylakoid membrane"/>
    <property type="evidence" value="ECO:0007669"/>
    <property type="project" value="TreeGrafter"/>
</dbReference>
<dbReference type="PANTHER" id="PTHR48025:SF17">
    <property type="entry name" value="28 KDA RIBONUCLEOPROTEIN, CHLOROPLASTIC"/>
    <property type="match status" value="1"/>
</dbReference>
<dbReference type="InterPro" id="IPR050502">
    <property type="entry name" value="Euk_RNA-bind_prot"/>
</dbReference>
<protein>
    <submittedName>
        <fullName evidence="5">DH200=94 genomic scaffold, scaffold_1893</fullName>
    </submittedName>
</protein>
<dbReference type="EMBL" id="HG740977">
    <property type="protein sequence ID" value="CDP20861.1"/>
    <property type="molecule type" value="Genomic_DNA"/>
</dbReference>
<dbReference type="FunCoup" id="A0A068VJH2">
    <property type="interactions" value="1072"/>
</dbReference>
<evidence type="ECO:0000313" key="5">
    <source>
        <dbReference type="EMBL" id="CDP20861.1"/>
    </source>
</evidence>
<dbReference type="InParanoid" id="A0A068VJH2"/>
<dbReference type="InterPro" id="IPR035979">
    <property type="entry name" value="RBD_domain_sf"/>
</dbReference>
<evidence type="ECO:0000259" key="4">
    <source>
        <dbReference type="PROSITE" id="PS50102"/>
    </source>
</evidence>
<dbReference type="InterPro" id="IPR000504">
    <property type="entry name" value="RRM_dom"/>
</dbReference>
<evidence type="ECO:0000256" key="1">
    <source>
        <dbReference type="ARBA" id="ARBA00022884"/>
    </source>
</evidence>
<proteinExistence type="predicted"/>
<dbReference type="PhylomeDB" id="A0A068VJH2"/>
<dbReference type="GO" id="GO:0003729">
    <property type="term" value="F:mRNA binding"/>
    <property type="evidence" value="ECO:0007669"/>
    <property type="project" value="TreeGrafter"/>
</dbReference>
<keyword evidence="6" id="KW-1185">Reference proteome</keyword>
<dbReference type="SMART" id="SM00360">
    <property type="entry name" value="RRM"/>
    <property type="match status" value="2"/>
</dbReference>
<dbReference type="OrthoDB" id="272703at2759"/>
<dbReference type="OMA" id="ESYDYQG"/>
<dbReference type="Gramene" id="CDP20861">
    <property type="protein sequence ID" value="CDP20861"/>
    <property type="gene ID" value="GSCOC_T00007435001"/>
</dbReference>
<dbReference type="AlphaFoldDB" id="A0A068VJH2"/>
<feature type="compositionally biased region" description="Acidic residues" evidence="3">
    <location>
        <begin position="85"/>
        <end position="101"/>
    </location>
</feature>
<evidence type="ECO:0000313" key="6">
    <source>
        <dbReference type="Proteomes" id="UP000295252"/>
    </source>
</evidence>
<dbReference type="SUPFAM" id="SSF54928">
    <property type="entry name" value="RNA-binding domain, RBD"/>
    <property type="match status" value="2"/>
</dbReference>
<dbReference type="Pfam" id="PF00076">
    <property type="entry name" value="RRM_1"/>
    <property type="match status" value="2"/>
</dbReference>
<dbReference type="PROSITE" id="PS50102">
    <property type="entry name" value="RRM"/>
    <property type="match status" value="2"/>
</dbReference>
<feature type="domain" description="RRM" evidence="4">
    <location>
        <begin position="199"/>
        <end position="278"/>
    </location>
</feature>